<name>A0A2Z4FQH3_9DELT</name>
<evidence type="ECO:0000256" key="1">
    <source>
        <dbReference type="ARBA" id="ARBA00022679"/>
    </source>
</evidence>
<evidence type="ECO:0000256" key="2">
    <source>
        <dbReference type="ARBA" id="ARBA00023315"/>
    </source>
</evidence>
<keyword evidence="1" id="KW-0808">Transferase</keyword>
<dbReference type="AlphaFoldDB" id="A0A2Z4FQH3"/>
<proteinExistence type="predicted"/>
<evidence type="ECO:0000313" key="3">
    <source>
        <dbReference type="EMBL" id="AWV91045.1"/>
    </source>
</evidence>
<dbReference type="KEGG" id="bsed:DN745_17595"/>
<accession>A0A2Z4FQH3</accession>
<dbReference type="Proteomes" id="UP000249799">
    <property type="component" value="Chromosome"/>
</dbReference>
<gene>
    <name evidence="3" type="ORF">DN745_17595</name>
</gene>
<dbReference type="PANTHER" id="PTHR10434:SF11">
    <property type="entry name" value="1-ACYL-SN-GLYCEROL-3-PHOSPHATE ACYLTRANSFERASE"/>
    <property type="match status" value="1"/>
</dbReference>
<keyword evidence="4" id="KW-1185">Reference proteome</keyword>
<dbReference type="RefSeq" id="WP_111336937.1">
    <property type="nucleotide sequence ID" value="NZ_SNXT01000004.1"/>
</dbReference>
<dbReference type="SUPFAM" id="SSF69593">
    <property type="entry name" value="Glycerol-3-phosphate (1)-acyltransferase"/>
    <property type="match status" value="1"/>
</dbReference>
<dbReference type="Pfam" id="PF01553">
    <property type="entry name" value="Acyltransferase"/>
    <property type="match status" value="1"/>
</dbReference>
<protein>
    <submittedName>
        <fullName evidence="3">Uncharacterized protein</fullName>
    </submittedName>
</protein>
<keyword evidence="2" id="KW-0012">Acyltransferase</keyword>
<reference evidence="3 4" key="1">
    <citation type="submission" date="2018-06" db="EMBL/GenBank/DDBJ databases">
        <title>Lujinxingia sediminis gen. nov. sp. nov., a new facultative anaerobic member of the class Deltaproteobacteria, and proposal of Lujinxingaceae fam. nov.</title>
        <authorList>
            <person name="Guo L.-Y."/>
            <person name="Li C.-M."/>
            <person name="Wang S."/>
            <person name="Du Z.-J."/>
        </authorList>
    </citation>
    <scope>NUCLEOTIDE SEQUENCE [LARGE SCALE GENOMIC DNA]</scope>
    <source>
        <strain evidence="3 4">FA350</strain>
    </source>
</reference>
<dbReference type="CDD" id="cd07989">
    <property type="entry name" value="LPLAT_AGPAT-like"/>
    <property type="match status" value="1"/>
</dbReference>
<evidence type="ECO:0000313" key="4">
    <source>
        <dbReference type="Proteomes" id="UP000249799"/>
    </source>
</evidence>
<dbReference type="InterPro" id="IPR002123">
    <property type="entry name" value="Plipid/glycerol_acylTrfase"/>
</dbReference>
<dbReference type="PANTHER" id="PTHR10434">
    <property type="entry name" value="1-ACYL-SN-GLYCEROL-3-PHOSPHATE ACYLTRANSFERASE"/>
    <property type="match status" value="1"/>
</dbReference>
<dbReference type="OrthoDB" id="9809618at2"/>
<dbReference type="GO" id="GO:0003841">
    <property type="term" value="F:1-acylglycerol-3-phosphate O-acyltransferase activity"/>
    <property type="evidence" value="ECO:0007669"/>
    <property type="project" value="TreeGrafter"/>
</dbReference>
<organism evidence="3 4">
    <name type="scientific">Bradymonas sediminis</name>
    <dbReference type="NCBI Taxonomy" id="1548548"/>
    <lineage>
        <taxon>Bacteria</taxon>
        <taxon>Deltaproteobacteria</taxon>
        <taxon>Bradymonadales</taxon>
        <taxon>Bradymonadaceae</taxon>
        <taxon>Bradymonas</taxon>
    </lineage>
</organism>
<sequence length="256" mass="28338">MKGFIRGTIQHSLAWSFSAVFTVAMVFAMLLTAGKFPEQITRPMVRFWGRTMLKISGVKLELEGDCSALSRRAPRVFTFNHASTLDLFIVTALYTPGGTAVVKREILYIPFMGWSAYLAGLVLLDRRNRERAIASLEKAGQRIRDEDLSVFISPEGTRTSSRAPSKFKMGAFRMAEVSGADIVPMVIDGAAEVWSRDKIYCKGGTVKVRLLEPIPHADLVQRGARAVAEDLRSRYARDLGVEVPAAKPRDLETEAA</sequence>
<dbReference type="EMBL" id="CP030032">
    <property type="protein sequence ID" value="AWV91045.1"/>
    <property type="molecule type" value="Genomic_DNA"/>
</dbReference>
<dbReference type="GO" id="GO:0006654">
    <property type="term" value="P:phosphatidic acid biosynthetic process"/>
    <property type="evidence" value="ECO:0007669"/>
    <property type="project" value="TreeGrafter"/>
</dbReference>
<dbReference type="SMART" id="SM00563">
    <property type="entry name" value="PlsC"/>
    <property type="match status" value="1"/>
</dbReference>